<name>A0A0E0H1L6_ORYNI</name>
<sequence length="68" mass="8097">MVFRTVFICSKPQRWTARVISRRAAVREEQARRRRRRRRRLAGVFVEQGRTDGVSRYGAFDTDLTRAN</sequence>
<proteinExistence type="predicted"/>
<reference evidence="1" key="1">
    <citation type="submission" date="2015-04" db="UniProtKB">
        <authorList>
            <consortium name="EnsemblPlants"/>
        </authorList>
    </citation>
    <scope>IDENTIFICATION</scope>
    <source>
        <strain evidence="1">SL10</strain>
    </source>
</reference>
<evidence type="ECO:0000313" key="2">
    <source>
        <dbReference type="Proteomes" id="UP000006591"/>
    </source>
</evidence>
<dbReference type="Proteomes" id="UP000006591">
    <property type="component" value="Chromosome 4"/>
</dbReference>
<dbReference type="EnsemblPlants" id="ONIVA04G12770.1">
    <property type="protein sequence ID" value="ONIVA04G12770.1"/>
    <property type="gene ID" value="ONIVA04G12770"/>
</dbReference>
<keyword evidence="2" id="KW-1185">Reference proteome</keyword>
<protein>
    <submittedName>
        <fullName evidence="1">Uncharacterized protein</fullName>
    </submittedName>
</protein>
<organism evidence="1">
    <name type="scientific">Oryza nivara</name>
    <name type="common">Indian wild rice</name>
    <name type="synonym">Oryza sativa f. spontanea</name>
    <dbReference type="NCBI Taxonomy" id="4536"/>
    <lineage>
        <taxon>Eukaryota</taxon>
        <taxon>Viridiplantae</taxon>
        <taxon>Streptophyta</taxon>
        <taxon>Embryophyta</taxon>
        <taxon>Tracheophyta</taxon>
        <taxon>Spermatophyta</taxon>
        <taxon>Magnoliopsida</taxon>
        <taxon>Liliopsida</taxon>
        <taxon>Poales</taxon>
        <taxon>Poaceae</taxon>
        <taxon>BOP clade</taxon>
        <taxon>Oryzoideae</taxon>
        <taxon>Oryzeae</taxon>
        <taxon>Oryzinae</taxon>
        <taxon>Oryza</taxon>
    </lineage>
</organism>
<accession>A0A0E0H1L6</accession>
<evidence type="ECO:0000313" key="1">
    <source>
        <dbReference type="EnsemblPlants" id="ONIVA04G12770.1"/>
    </source>
</evidence>
<dbReference type="Gramene" id="ONIVA04G12770.1">
    <property type="protein sequence ID" value="ONIVA04G12770.1"/>
    <property type="gene ID" value="ONIVA04G12770"/>
</dbReference>
<dbReference type="AlphaFoldDB" id="A0A0E0H1L6"/>
<dbReference type="HOGENOM" id="CLU_2816453_0_0_1"/>
<reference evidence="1" key="2">
    <citation type="submission" date="2018-04" db="EMBL/GenBank/DDBJ databases">
        <title>OnivRS2 (Oryza nivara Reference Sequence Version 2).</title>
        <authorList>
            <person name="Zhang J."/>
            <person name="Kudrna D."/>
            <person name="Lee S."/>
            <person name="Talag J."/>
            <person name="Rajasekar S."/>
            <person name="Welchert J."/>
            <person name="Hsing Y.-I."/>
            <person name="Wing R.A."/>
        </authorList>
    </citation>
    <scope>NUCLEOTIDE SEQUENCE [LARGE SCALE GENOMIC DNA]</scope>
    <source>
        <strain evidence="1">SL10</strain>
    </source>
</reference>